<feature type="transmembrane region" description="Helical" evidence="2">
    <location>
        <begin position="120"/>
        <end position="141"/>
    </location>
</feature>
<dbReference type="InterPro" id="IPR045964">
    <property type="entry name" value="DUF6384"/>
</dbReference>
<organism evidence="3 4">
    <name type="scientific">Neptunomonas phycophila</name>
    <dbReference type="NCBI Taxonomy" id="1572645"/>
    <lineage>
        <taxon>Bacteria</taxon>
        <taxon>Pseudomonadati</taxon>
        <taxon>Pseudomonadota</taxon>
        <taxon>Gammaproteobacteria</taxon>
        <taxon>Oceanospirillales</taxon>
        <taxon>Oceanospirillaceae</taxon>
        <taxon>Neptunomonas</taxon>
    </lineage>
</organism>
<dbReference type="AlphaFoldDB" id="A0AAW7XGC3"/>
<evidence type="ECO:0000313" key="4">
    <source>
        <dbReference type="Proteomes" id="UP001169862"/>
    </source>
</evidence>
<dbReference type="Proteomes" id="UP001169862">
    <property type="component" value="Unassembled WGS sequence"/>
</dbReference>
<keyword evidence="2" id="KW-1133">Transmembrane helix</keyword>
<dbReference type="RefSeq" id="WP_303495344.1">
    <property type="nucleotide sequence ID" value="NZ_JAUOPG010000001.1"/>
</dbReference>
<evidence type="ECO:0000256" key="2">
    <source>
        <dbReference type="SAM" id="Phobius"/>
    </source>
</evidence>
<feature type="region of interest" description="Disordered" evidence="1">
    <location>
        <begin position="1"/>
        <end position="30"/>
    </location>
</feature>
<comment type="caution">
    <text evidence="3">The sequence shown here is derived from an EMBL/GenBank/DDBJ whole genome shotgun (WGS) entry which is preliminary data.</text>
</comment>
<proteinExistence type="predicted"/>
<keyword evidence="2" id="KW-0812">Transmembrane</keyword>
<sequence length="324" mass="35712">MTTTSNGMENTASATESAATSASESSAPRAKLEDVMAAMDVVDTLRHRQGMVERELDADSRRAQLLERLRTIYADQGMEVPDHILEEGIKALDEDRFKYHPTKKSISTALAHAYVSRKKWGLPLAAVALVASLLFGGNYWLNERPQQLALEALPSNLQQTYTEIQTLAKQPDIAAQAKGLQTSANAALQNDKQDTAEALLADMENMLVQLRMSYHIKVVSRAGEQSGVWRIPDINSTARNYYLIVEAIDGNNNVLTLPVLNEETGKQTSVDKWGLRVDYKTFNQVAADKQDDGIIQGNVVGEKRVGYLSPEYRIATSGATITAW</sequence>
<dbReference type="Pfam" id="PF19911">
    <property type="entry name" value="DUF6384"/>
    <property type="match status" value="1"/>
</dbReference>
<feature type="compositionally biased region" description="Polar residues" evidence="1">
    <location>
        <begin position="1"/>
        <end position="10"/>
    </location>
</feature>
<keyword evidence="2" id="KW-0472">Membrane</keyword>
<feature type="compositionally biased region" description="Low complexity" evidence="1">
    <location>
        <begin position="11"/>
        <end position="27"/>
    </location>
</feature>
<reference evidence="3" key="1">
    <citation type="submission" date="2023-07" db="EMBL/GenBank/DDBJ databases">
        <title>Genome content predicts the carbon catabolic preferences of heterotrophic bacteria.</title>
        <authorList>
            <person name="Gralka M."/>
        </authorList>
    </citation>
    <scope>NUCLEOTIDE SEQUENCE</scope>
    <source>
        <strain evidence="3">I2M16</strain>
    </source>
</reference>
<accession>A0AAW7XGC3</accession>
<name>A0AAW7XGC3_9GAMM</name>
<dbReference type="EMBL" id="JAUOPG010000001">
    <property type="protein sequence ID" value="MDO6452018.1"/>
    <property type="molecule type" value="Genomic_DNA"/>
</dbReference>
<protein>
    <submittedName>
        <fullName evidence="3">DUF6384 family protein</fullName>
    </submittedName>
</protein>
<gene>
    <name evidence="3" type="ORF">Q4490_00445</name>
</gene>
<evidence type="ECO:0000256" key="1">
    <source>
        <dbReference type="SAM" id="MobiDB-lite"/>
    </source>
</evidence>
<evidence type="ECO:0000313" key="3">
    <source>
        <dbReference type="EMBL" id="MDO6452018.1"/>
    </source>
</evidence>